<dbReference type="Proteomes" id="UP000254573">
    <property type="component" value="Unassembled WGS sequence"/>
</dbReference>
<organism evidence="1 2">
    <name type="scientific">Pandoraea pnomenusa</name>
    <dbReference type="NCBI Taxonomy" id="93220"/>
    <lineage>
        <taxon>Bacteria</taxon>
        <taxon>Pseudomonadati</taxon>
        <taxon>Pseudomonadota</taxon>
        <taxon>Betaproteobacteria</taxon>
        <taxon>Burkholderiales</taxon>
        <taxon>Burkholderiaceae</taxon>
        <taxon>Pandoraea</taxon>
    </lineage>
</organism>
<reference evidence="1 2" key="1">
    <citation type="submission" date="2018-06" db="EMBL/GenBank/DDBJ databases">
        <authorList>
            <consortium name="Pathogen Informatics"/>
            <person name="Doyle S."/>
        </authorList>
    </citation>
    <scope>NUCLEOTIDE SEQUENCE [LARGE SCALE GENOMIC DNA]</scope>
    <source>
        <strain evidence="1 2">NCTC13160</strain>
    </source>
</reference>
<evidence type="ECO:0000313" key="1">
    <source>
        <dbReference type="EMBL" id="SUA80489.1"/>
    </source>
</evidence>
<accession>A0A378YVM7</accession>
<protein>
    <submittedName>
        <fullName evidence="1">Uncharacterized protein</fullName>
    </submittedName>
</protein>
<proteinExistence type="predicted"/>
<sequence length="62" mass="6868">MDIIQVAFDSPEKQAVVGCFSTPQPEDQYPYQEAVPVNDERLLAFYAAVPESQKGIVPIPTE</sequence>
<evidence type="ECO:0000313" key="2">
    <source>
        <dbReference type="Proteomes" id="UP000254573"/>
    </source>
</evidence>
<dbReference type="KEGG" id="ppnm:LV28_19080"/>
<name>A0A378YVM7_9BURK</name>
<dbReference type="EMBL" id="UGSG01000001">
    <property type="protein sequence ID" value="SUA80489.1"/>
    <property type="molecule type" value="Genomic_DNA"/>
</dbReference>
<dbReference type="RefSeq" id="WP_038619992.1">
    <property type="nucleotide sequence ID" value="NZ_CP009553.3"/>
</dbReference>
<gene>
    <name evidence="1" type="ORF">NCTC13160_03768</name>
</gene>
<dbReference type="AlphaFoldDB" id="A0A378YVM7"/>
<dbReference type="OrthoDB" id="9114548at2"/>